<proteinExistence type="predicted"/>
<keyword evidence="4" id="KW-1185">Reference proteome</keyword>
<evidence type="ECO:0000313" key="3">
    <source>
        <dbReference type="EMBL" id="CAF9927659.1"/>
    </source>
</evidence>
<dbReference type="Proteomes" id="UP000664521">
    <property type="component" value="Unassembled WGS sequence"/>
</dbReference>
<accession>A0A8H3FQQ4</accession>
<evidence type="ECO:0000256" key="1">
    <source>
        <dbReference type="SAM" id="MobiDB-lite"/>
    </source>
</evidence>
<dbReference type="InterPro" id="IPR054505">
    <property type="entry name" value="Myb_DNA-bind_8"/>
</dbReference>
<organism evidence="3 4">
    <name type="scientific">Heterodermia speciosa</name>
    <dbReference type="NCBI Taxonomy" id="116794"/>
    <lineage>
        <taxon>Eukaryota</taxon>
        <taxon>Fungi</taxon>
        <taxon>Dikarya</taxon>
        <taxon>Ascomycota</taxon>
        <taxon>Pezizomycotina</taxon>
        <taxon>Lecanoromycetes</taxon>
        <taxon>OSLEUM clade</taxon>
        <taxon>Lecanoromycetidae</taxon>
        <taxon>Caliciales</taxon>
        <taxon>Physciaceae</taxon>
        <taxon>Heterodermia</taxon>
    </lineage>
</organism>
<comment type="caution">
    <text evidence="3">The sequence shown here is derived from an EMBL/GenBank/DDBJ whole genome shotgun (WGS) entry which is preliminary data.</text>
</comment>
<protein>
    <recommendedName>
        <fullName evidence="2">Myb-like DNA-binding domain-containing protein</fullName>
    </recommendedName>
</protein>
<sequence length="200" mass="21489">MPTDGAVAKFLYTILKQLDLKSVDWPLVASTLSITNGHAARMRFSRLKQQMEGLAPKPQIRPKTPRRNKRARGAGTAASAREAGELRPGGGKAEEGGREEKGGERGEGLKPEAEAEAEVMEGILDGPPAAGVKLEEAMEGVLVPGRAMAEVMEERAQVADYLPMTEDPSCEARDHILAGAQETALVKPEPVVKEEPKWGE</sequence>
<dbReference type="OrthoDB" id="3944408at2759"/>
<evidence type="ECO:0000313" key="4">
    <source>
        <dbReference type="Proteomes" id="UP000664521"/>
    </source>
</evidence>
<feature type="compositionally biased region" description="Basic and acidic residues" evidence="1">
    <location>
        <begin position="92"/>
        <end position="113"/>
    </location>
</feature>
<evidence type="ECO:0000259" key="2">
    <source>
        <dbReference type="Pfam" id="PF22980"/>
    </source>
</evidence>
<feature type="region of interest" description="Disordered" evidence="1">
    <location>
        <begin position="50"/>
        <end position="113"/>
    </location>
</feature>
<dbReference type="EMBL" id="CAJPDS010000045">
    <property type="protein sequence ID" value="CAF9927659.1"/>
    <property type="molecule type" value="Genomic_DNA"/>
</dbReference>
<dbReference type="AlphaFoldDB" id="A0A8H3FQQ4"/>
<dbReference type="Pfam" id="PF22980">
    <property type="entry name" value="Myb_DNA-bind_8"/>
    <property type="match status" value="1"/>
</dbReference>
<feature type="domain" description="Myb-like DNA-binding" evidence="2">
    <location>
        <begin position="8"/>
        <end position="52"/>
    </location>
</feature>
<name>A0A8H3FQQ4_9LECA</name>
<gene>
    <name evidence="3" type="ORF">HETSPECPRED_006640</name>
</gene>
<reference evidence="3" key="1">
    <citation type="submission" date="2021-03" db="EMBL/GenBank/DDBJ databases">
        <authorList>
            <person name="Tagirdzhanova G."/>
        </authorList>
    </citation>
    <scope>NUCLEOTIDE SEQUENCE</scope>
</reference>
<feature type="compositionally biased region" description="Basic residues" evidence="1">
    <location>
        <begin position="63"/>
        <end position="72"/>
    </location>
</feature>